<keyword evidence="2" id="KW-0812">Transmembrane</keyword>
<evidence type="ECO:0000256" key="1">
    <source>
        <dbReference type="SAM" id="MobiDB-lite"/>
    </source>
</evidence>
<feature type="transmembrane region" description="Helical" evidence="2">
    <location>
        <begin position="20"/>
        <end position="40"/>
    </location>
</feature>
<feature type="compositionally biased region" description="Polar residues" evidence="1">
    <location>
        <begin position="188"/>
        <end position="199"/>
    </location>
</feature>
<feature type="region of interest" description="Disordered" evidence="1">
    <location>
        <begin position="181"/>
        <end position="236"/>
    </location>
</feature>
<comment type="caution">
    <text evidence="4">The sequence shown here is derived from an EMBL/GenBank/DDBJ whole genome shotgun (WGS) entry which is preliminary data.</text>
</comment>
<evidence type="ECO:0000259" key="3">
    <source>
        <dbReference type="Pfam" id="PF13456"/>
    </source>
</evidence>
<evidence type="ECO:0000256" key="2">
    <source>
        <dbReference type="SAM" id="Phobius"/>
    </source>
</evidence>
<dbReference type="Proteomes" id="UP000525078">
    <property type="component" value="Unassembled WGS sequence"/>
</dbReference>
<dbReference type="InterPro" id="IPR002156">
    <property type="entry name" value="RNaseH_domain"/>
</dbReference>
<keyword evidence="2" id="KW-1133">Transmembrane helix</keyword>
<accession>A0A7J6G1T1</accession>
<organism evidence="4 5">
    <name type="scientific">Cannabis sativa</name>
    <name type="common">Hemp</name>
    <name type="synonym">Marijuana</name>
    <dbReference type="NCBI Taxonomy" id="3483"/>
    <lineage>
        <taxon>Eukaryota</taxon>
        <taxon>Viridiplantae</taxon>
        <taxon>Streptophyta</taxon>
        <taxon>Embryophyta</taxon>
        <taxon>Tracheophyta</taxon>
        <taxon>Spermatophyta</taxon>
        <taxon>Magnoliopsida</taxon>
        <taxon>eudicotyledons</taxon>
        <taxon>Gunneridae</taxon>
        <taxon>Pentapetalae</taxon>
        <taxon>rosids</taxon>
        <taxon>fabids</taxon>
        <taxon>Rosales</taxon>
        <taxon>Cannabaceae</taxon>
        <taxon>Cannabis</taxon>
    </lineage>
</organism>
<feature type="domain" description="RNase H type-1" evidence="3">
    <location>
        <begin position="362"/>
        <end position="423"/>
    </location>
</feature>
<dbReference type="AlphaFoldDB" id="A0A7J6G1T1"/>
<evidence type="ECO:0000313" key="5">
    <source>
        <dbReference type="Proteomes" id="UP000525078"/>
    </source>
</evidence>
<feature type="compositionally biased region" description="Low complexity" evidence="1">
    <location>
        <begin position="205"/>
        <end position="224"/>
    </location>
</feature>
<dbReference type="Pfam" id="PF13456">
    <property type="entry name" value="RVT_3"/>
    <property type="match status" value="1"/>
</dbReference>
<proteinExistence type="predicted"/>
<reference evidence="4 5" key="1">
    <citation type="journal article" date="2020" name="bioRxiv">
        <title>Sequence and annotation of 42 cannabis genomes reveals extensive copy number variation in cannabinoid synthesis and pathogen resistance genes.</title>
        <authorList>
            <person name="Mckernan K.J."/>
            <person name="Helbert Y."/>
            <person name="Kane L.T."/>
            <person name="Ebling H."/>
            <person name="Zhang L."/>
            <person name="Liu B."/>
            <person name="Eaton Z."/>
            <person name="Mclaughlin S."/>
            <person name="Kingan S."/>
            <person name="Baybayan P."/>
            <person name="Concepcion G."/>
            <person name="Jordan M."/>
            <person name="Riva A."/>
            <person name="Barbazuk W."/>
            <person name="Harkins T."/>
        </authorList>
    </citation>
    <scope>NUCLEOTIDE SEQUENCE [LARGE SCALE GENOMIC DNA]</scope>
    <source>
        <strain evidence="5">cv. Jamaican Lion 4</strain>
        <tissue evidence="4">Leaf</tissue>
    </source>
</reference>
<keyword evidence="2" id="KW-0472">Membrane</keyword>
<gene>
    <name evidence="4" type="ORF">F8388_022670</name>
</gene>
<dbReference type="GO" id="GO:0004523">
    <property type="term" value="F:RNA-DNA hybrid ribonuclease activity"/>
    <property type="evidence" value="ECO:0007669"/>
    <property type="project" value="InterPro"/>
</dbReference>
<dbReference type="InterPro" id="IPR044730">
    <property type="entry name" value="RNase_H-like_dom_plant"/>
</dbReference>
<dbReference type="EMBL" id="JAATIP010000083">
    <property type="protein sequence ID" value="KAF4376954.1"/>
    <property type="molecule type" value="Genomic_DNA"/>
</dbReference>
<dbReference type="CDD" id="cd06222">
    <property type="entry name" value="RNase_H_like"/>
    <property type="match status" value="1"/>
</dbReference>
<protein>
    <recommendedName>
        <fullName evidence="3">RNase H type-1 domain-containing protein</fullName>
    </recommendedName>
</protein>
<dbReference type="GO" id="GO:0003676">
    <property type="term" value="F:nucleic acid binding"/>
    <property type="evidence" value="ECO:0007669"/>
    <property type="project" value="InterPro"/>
</dbReference>
<evidence type="ECO:0000313" key="4">
    <source>
        <dbReference type="EMBL" id="KAF4376954.1"/>
    </source>
</evidence>
<sequence>MLTISSLDLLLLYFELRNFLGTKFLIIFALIFDLLLLLFFSRVITPLGKTVSPSSMAEFSFFTLVLFRKPHFLSRLSSSSSGPSTKNSFSFIIRSFLTSETSISSSFEDFDTKQSFSDQIKLATQFTIDLNLTFIFEQGFKNQTELFPTYSRNKRRKADNVTPTTNFLVLKAKTTTKKTFKTAMSRVPPQTNSSSTRLSSRIIDSDSGSTKASSIDSTSSNSSDAEIFTSSQMGSPRTELFSEQESEFSLIGSKFAGKSVSTLFESLTLETTTTFLLSFFFFFLELECFFKRSRFLTKRSIREVGKPVSTTREPPRFGDWRSATIREIRVTLDFFHGSGMMRESGFSRVGIFTLTNNQDNRINIDHIEVDCKNLLKDLQSTDENLSNYGNIINAIRRMLFSLPTVTLHHTRRQGNTAAHNLAQISIGLDSTWCWNSQNPYPFSL</sequence>
<name>A0A7J6G1T1_CANSA</name>